<dbReference type="GO" id="GO:0005829">
    <property type="term" value="C:cytosol"/>
    <property type="evidence" value="ECO:0007669"/>
    <property type="project" value="TreeGrafter"/>
</dbReference>
<dbReference type="GO" id="GO:0016618">
    <property type="term" value="F:hydroxypyruvate reductase [NAD(P)H] activity"/>
    <property type="evidence" value="ECO:0007669"/>
    <property type="project" value="TreeGrafter"/>
</dbReference>
<dbReference type="CDD" id="cd05301">
    <property type="entry name" value="GDH"/>
    <property type="match status" value="1"/>
</dbReference>
<dbReference type="InterPro" id="IPR050223">
    <property type="entry name" value="D-isomer_2-hydroxyacid_DH"/>
</dbReference>
<dbReference type="SMR" id="H6NFM1"/>
<dbReference type="GO" id="GO:0030267">
    <property type="term" value="F:glyoxylate reductase (NADPH) activity"/>
    <property type="evidence" value="ECO:0007669"/>
    <property type="project" value="TreeGrafter"/>
</dbReference>
<feature type="domain" description="D-isomer specific 2-hydroxyacid dehydrogenase catalytic" evidence="4">
    <location>
        <begin position="6"/>
        <end position="323"/>
    </location>
</feature>
<dbReference type="HOGENOM" id="CLU_019796_1_2_9"/>
<evidence type="ECO:0000259" key="4">
    <source>
        <dbReference type="Pfam" id="PF00389"/>
    </source>
</evidence>
<dbReference type="FunFam" id="3.40.50.720:FF:000462">
    <property type="entry name" value="Glyoxylate reductase (NADP+)"/>
    <property type="match status" value="1"/>
</dbReference>
<dbReference type="RefSeq" id="WP_014370153.1">
    <property type="nucleotide sequence ID" value="NC_016935.1"/>
</dbReference>
<organism evidence="6 7">
    <name type="scientific">Paenibacillus mucilaginosus 3016</name>
    <dbReference type="NCBI Taxonomy" id="1116391"/>
    <lineage>
        <taxon>Bacteria</taxon>
        <taxon>Bacillati</taxon>
        <taxon>Bacillota</taxon>
        <taxon>Bacilli</taxon>
        <taxon>Bacillales</taxon>
        <taxon>Paenibacillaceae</taxon>
        <taxon>Paenibacillus</taxon>
    </lineage>
</organism>
<dbReference type="AlphaFoldDB" id="H6NFM1"/>
<evidence type="ECO:0000256" key="2">
    <source>
        <dbReference type="ARBA" id="ARBA00023002"/>
    </source>
</evidence>
<dbReference type="GO" id="GO:0051287">
    <property type="term" value="F:NAD binding"/>
    <property type="evidence" value="ECO:0007669"/>
    <property type="project" value="InterPro"/>
</dbReference>
<dbReference type="PANTHER" id="PTHR10996">
    <property type="entry name" value="2-HYDROXYACID DEHYDROGENASE-RELATED"/>
    <property type="match status" value="1"/>
</dbReference>
<dbReference type="InterPro" id="IPR036291">
    <property type="entry name" value="NAD(P)-bd_dom_sf"/>
</dbReference>
<name>H6NFM1_9BACL</name>
<accession>H6NFM1</accession>
<dbReference type="STRING" id="1116391.PM3016_3252"/>
<keyword evidence="2 3" id="KW-0560">Oxidoreductase</keyword>
<sequence length="332" mass="36811">MAKPKVYISKQIPAQVLSYLEEYCECKMWDGSGGASRQGLLAELQDVEGLLTTGGPIDAELLQHAPKLRAVSSISVGYNHFDLDAMRTRGVLGMHTPYVLDDTVADLVLALMLASARRVPELDAFVKEGKWQRGRGLKEEDFFGMDVHHATIGILGMGRIGEAIAKRAVHGFDMELLYYNRTRKPEAEERFGAQYVTTEELLRRSDFVVLMTPLTAETKMYFRKEHFELMKPTAFFINASRGQTVDEAALIKALRSGRIRGAGLDVFDPEPPQPDNPLLSMPNVVTLPHIGSATEKTRFDMAMLAARNLVAALTGGRPPHVVKELADLVESR</sequence>
<evidence type="ECO:0000313" key="7">
    <source>
        <dbReference type="Proteomes" id="UP000007523"/>
    </source>
</evidence>
<dbReference type="PROSITE" id="PS00065">
    <property type="entry name" value="D_2_HYDROXYACID_DH_1"/>
    <property type="match status" value="1"/>
</dbReference>
<dbReference type="PANTHER" id="PTHR10996:SF283">
    <property type="entry name" value="GLYOXYLATE_HYDROXYPYRUVATE REDUCTASE B"/>
    <property type="match status" value="1"/>
</dbReference>
<evidence type="ECO:0000259" key="5">
    <source>
        <dbReference type="Pfam" id="PF02826"/>
    </source>
</evidence>
<comment type="similarity">
    <text evidence="1 3">Belongs to the D-isomer specific 2-hydroxyacid dehydrogenase family.</text>
</comment>
<evidence type="ECO:0000256" key="1">
    <source>
        <dbReference type="ARBA" id="ARBA00005854"/>
    </source>
</evidence>
<dbReference type="Pfam" id="PF02826">
    <property type="entry name" value="2-Hacid_dh_C"/>
    <property type="match status" value="1"/>
</dbReference>
<dbReference type="Proteomes" id="UP000007523">
    <property type="component" value="Chromosome"/>
</dbReference>
<dbReference type="EMBL" id="CP003235">
    <property type="protein sequence ID" value="AFC30107.1"/>
    <property type="molecule type" value="Genomic_DNA"/>
</dbReference>
<dbReference type="Pfam" id="PF00389">
    <property type="entry name" value="2-Hacid_dh"/>
    <property type="match status" value="1"/>
</dbReference>
<feature type="domain" description="D-isomer specific 2-hydroxyacid dehydrogenase NAD-binding" evidence="5">
    <location>
        <begin position="109"/>
        <end position="291"/>
    </location>
</feature>
<dbReference type="InterPro" id="IPR006140">
    <property type="entry name" value="D-isomer_DH_NAD-bd"/>
</dbReference>
<keyword evidence="7" id="KW-1185">Reference proteome</keyword>
<reference evidence="6 7" key="1">
    <citation type="journal article" date="2012" name="J. Bacteriol.">
        <title>Complete Genome Sequence of Paenibacillus mucilaginosus 3016, a Bacterium Functional as Microbial Fertilizer.</title>
        <authorList>
            <person name="Ma M."/>
            <person name="Wang Z."/>
            <person name="Li L."/>
            <person name="Jiang X."/>
            <person name="Guan D."/>
            <person name="Cao F."/>
            <person name="Chen H."/>
            <person name="Wang X."/>
            <person name="Shen D."/>
            <person name="Du B."/>
            <person name="Li J."/>
        </authorList>
    </citation>
    <scope>NUCLEOTIDE SEQUENCE [LARGE SCALE GENOMIC DNA]</scope>
    <source>
        <strain evidence="6 7">3016</strain>
    </source>
</reference>
<gene>
    <name evidence="6" type="ORF">PM3016_3252</name>
</gene>
<proteinExistence type="inferred from homology"/>
<protein>
    <submittedName>
        <fullName evidence="6">D-isomer specific 2-hydroxyacid dehydrogenase NAD-binding protein</fullName>
    </submittedName>
</protein>
<dbReference type="Gene3D" id="3.40.50.720">
    <property type="entry name" value="NAD(P)-binding Rossmann-like Domain"/>
    <property type="match status" value="2"/>
</dbReference>
<dbReference type="SUPFAM" id="SSF51735">
    <property type="entry name" value="NAD(P)-binding Rossmann-fold domains"/>
    <property type="match status" value="1"/>
</dbReference>
<dbReference type="SUPFAM" id="SSF52283">
    <property type="entry name" value="Formate/glycerate dehydrogenase catalytic domain-like"/>
    <property type="match status" value="1"/>
</dbReference>
<evidence type="ECO:0000256" key="3">
    <source>
        <dbReference type="RuleBase" id="RU003719"/>
    </source>
</evidence>
<dbReference type="InterPro" id="IPR029752">
    <property type="entry name" value="D-isomer_DH_CS1"/>
</dbReference>
<dbReference type="InterPro" id="IPR006139">
    <property type="entry name" value="D-isomer_2_OHA_DH_cat_dom"/>
</dbReference>
<evidence type="ECO:0000313" key="6">
    <source>
        <dbReference type="EMBL" id="AFC30107.1"/>
    </source>
</evidence>
<dbReference type="KEGG" id="pmq:PM3016_3252"/>